<gene>
    <name evidence="2" type="ORF">DFH08DRAFT_1051915</name>
</gene>
<protein>
    <submittedName>
        <fullName evidence="2">Uncharacterized protein</fullName>
    </submittedName>
</protein>
<keyword evidence="3" id="KW-1185">Reference proteome</keyword>
<evidence type="ECO:0000256" key="1">
    <source>
        <dbReference type="SAM" id="MobiDB-lite"/>
    </source>
</evidence>
<feature type="compositionally biased region" description="Basic and acidic residues" evidence="1">
    <location>
        <begin position="1"/>
        <end position="16"/>
    </location>
</feature>
<dbReference type="PANTHER" id="PTHR31912">
    <property type="entry name" value="IP13529P"/>
    <property type="match status" value="1"/>
</dbReference>
<feature type="compositionally biased region" description="Acidic residues" evidence="1">
    <location>
        <begin position="97"/>
        <end position="107"/>
    </location>
</feature>
<dbReference type="AlphaFoldDB" id="A0AAD7ACF4"/>
<dbReference type="PANTHER" id="PTHR31912:SF34">
    <property type="entry name" value="NOTOCHORD-RELATED PROTEIN"/>
    <property type="match status" value="1"/>
</dbReference>
<sequence length="1020" mass="116813">MRDGRKDKGLDEEKKNTWPSRFRQDNGTPIVFSAGESWGRAEDVQRADIEKQFDRLALLPGHSLFGQFSDNNSNNPDSVDGAFSASLERMDRTGINDDSDSEEEGEEFGFTQTNQQDWFPHGSRTMFMLDLLDNLPRLRLSNDHLKAIIWVMRECKTPDVPAFSALRKKQIKSKHHTSSLGNHFYMNHPAKLLALDWANPLVRPFIHIYPEVSGPISEFWQADKWTSEIGLDELFPMWADWENKAASHRHFFVNELARQYDGTYVVPVRWITVENVVHADVHDVKIIRRPEVEYSPNYEMPHPLREKARGRPMFRLHIMPWSDDVSGNVSKQYNAHTNMYVTNFNLPHQKLAQEYFVRFASTSPHASSSELFVALGDDFIPGTWHDGYDCEIEEEILFEIIPHVLPADNPQQSETASHIGMAGNLGCRKDLNGGLKAYQETDEGYEAFYNVRIFFYLHPKNSVFNLLQPGEPCDKEVTVQTIRWQVWNACGGNKATGIKDKISQYWIQRTLEMGKGFRAIQITDPQTRDQRLNTLKGEDRKIVKDEISRQIQLDLWNWVIQQPPESIDPHRDTPAEILHTYLLENNKYVWHDTTKQWDAKKEEIFAARLAASSISGLSIPPPRPRYVVQYKNSLIGKHFKMLQQLGVFHIHDLCTRLLFSLWKATGELGAHLWYPEINNMEQYLADLKVLVANLLDIWGLIDPERILVKGKLHVFPHLPEDIPRFGLAILYATEIYECFNAVFRLCSIFSNHLAPSRDIAATLADMEHFKHVASGGWWKNLEGTYIRAGSLVRSFLTSNRELQRRLGWSKTRPLVCGTVKPESSAKRGSNSWEKALGSTFGLTEPAPTGASWASCKSLITQSGDSCKPGSWVFFQRPEAIGRISKILARDRNGKILTQSSNAIVVVDLFVVLDIKDQRLNMPILIQSSGTQTSLVKPRELLFEFNAQHDCVTCKCSTAAVPVLQERIVTDRTELHTRHSSQPRFILNMHGLHNVHHIRDVLLRALTRCSVHELVFIEVRQ</sequence>
<feature type="region of interest" description="Disordered" evidence="1">
    <location>
        <begin position="92"/>
        <end position="115"/>
    </location>
</feature>
<evidence type="ECO:0000313" key="2">
    <source>
        <dbReference type="EMBL" id="KAJ7355189.1"/>
    </source>
</evidence>
<proteinExistence type="predicted"/>
<feature type="region of interest" description="Disordered" evidence="1">
    <location>
        <begin position="1"/>
        <end position="34"/>
    </location>
</feature>
<dbReference type="EMBL" id="JARIHO010000009">
    <property type="protein sequence ID" value="KAJ7355189.1"/>
    <property type="molecule type" value="Genomic_DNA"/>
</dbReference>
<reference evidence="2" key="1">
    <citation type="submission" date="2023-03" db="EMBL/GenBank/DDBJ databases">
        <title>Massive genome expansion in bonnet fungi (Mycena s.s.) driven by repeated elements and novel gene families across ecological guilds.</title>
        <authorList>
            <consortium name="Lawrence Berkeley National Laboratory"/>
            <person name="Harder C.B."/>
            <person name="Miyauchi S."/>
            <person name="Viragh M."/>
            <person name="Kuo A."/>
            <person name="Thoen E."/>
            <person name="Andreopoulos B."/>
            <person name="Lu D."/>
            <person name="Skrede I."/>
            <person name="Drula E."/>
            <person name="Henrissat B."/>
            <person name="Morin E."/>
            <person name="Kohler A."/>
            <person name="Barry K."/>
            <person name="LaButti K."/>
            <person name="Morin E."/>
            <person name="Salamov A."/>
            <person name="Lipzen A."/>
            <person name="Mereny Z."/>
            <person name="Hegedus B."/>
            <person name="Baldrian P."/>
            <person name="Stursova M."/>
            <person name="Weitz H."/>
            <person name="Taylor A."/>
            <person name="Grigoriev I.V."/>
            <person name="Nagy L.G."/>
            <person name="Martin F."/>
            <person name="Kauserud H."/>
        </authorList>
    </citation>
    <scope>NUCLEOTIDE SEQUENCE</scope>
    <source>
        <strain evidence="2">CBHHK002</strain>
    </source>
</reference>
<accession>A0AAD7ACF4</accession>
<comment type="caution">
    <text evidence="2">The sequence shown here is derived from an EMBL/GenBank/DDBJ whole genome shotgun (WGS) entry which is preliminary data.</text>
</comment>
<organism evidence="2 3">
    <name type="scientific">Mycena albidolilacea</name>
    <dbReference type="NCBI Taxonomy" id="1033008"/>
    <lineage>
        <taxon>Eukaryota</taxon>
        <taxon>Fungi</taxon>
        <taxon>Dikarya</taxon>
        <taxon>Basidiomycota</taxon>
        <taxon>Agaricomycotina</taxon>
        <taxon>Agaricomycetes</taxon>
        <taxon>Agaricomycetidae</taxon>
        <taxon>Agaricales</taxon>
        <taxon>Marasmiineae</taxon>
        <taxon>Mycenaceae</taxon>
        <taxon>Mycena</taxon>
    </lineage>
</organism>
<dbReference type="Proteomes" id="UP001218218">
    <property type="component" value="Unassembled WGS sequence"/>
</dbReference>
<evidence type="ECO:0000313" key="3">
    <source>
        <dbReference type="Proteomes" id="UP001218218"/>
    </source>
</evidence>
<name>A0AAD7ACF4_9AGAR</name>